<dbReference type="RefSeq" id="WP_086706199.1">
    <property type="nucleotide sequence ID" value="NZ_BAAABZ010000075.1"/>
</dbReference>
<dbReference type="Pfam" id="PF03417">
    <property type="entry name" value="AAT"/>
    <property type="match status" value="1"/>
</dbReference>
<keyword evidence="3" id="KW-1185">Reference proteome</keyword>
<sequence length="380" mass="41109">MTTHPPLVAVEGDHKDMGEQLGSLTADKIARSLDTYRARFRDQAGLEDADIDRWGRRYYEVALAYDPDIAAMLEGMAAGSGQSVNHLGALNARTELLYGTGYRDEGCTSLAVLPGHTADGHTLLAQNWDWHPEQADVTFLLATRDPSGFTVLSLTEAGMLAKSGLNSAGLGVCANLLVSDRDTGGDGVPYHFLLRGALNARTMAKAHRKLLPVKRISSGNVMLADAGGEAVDFELAPDVFSTLLPEDGVLAHANHFLADLPLTDLKAATSALTQLRPSRVRHLLAPAAADSGVRPADIVAVLRDDWSYPDGICRYPDPDEPLADRICTVYSLVMDLDARTLWIAPGPPREHPYTRWDLDTLFDHGVEPNADFLPEVPIDA</sequence>
<dbReference type="Proteomes" id="UP001501576">
    <property type="component" value="Unassembled WGS sequence"/>
</dbReference>
<dbReference type="PANTHER" id="PTHR34180:SF1">
    <property type="entry name" value="BETA-ALANYL-DOPAMINE_CARCININE HYDROLASE"/>
    <property type="match status" value="1"/>
</dbReference>
<dbReference type="InterPro" id="IPR047801">
    <property type="entry name" value="Peptidase_C45"/>
</dbReference>
<dbReference type="PANTHER" id="PTHR34180">
    <property type="entry name" value="PEPTIDASE C45"/>
    <property type="match status" value="1"/>
</dbReference>
<evidence type="ECO:0000259" key="1">
    <source>
        <dbReference type="Pfam" id="PF03417"/>
    </source>
</evidence>
<accession>A0ABN1E745</accession>
<comment type="caution">
    <text evidence="2">The sequence shown here is derived from an EMBL/GenBank/DDBJ whole genome shotgun (WGS) entry which is preliminary data.</text>
</comment>
<organism evidence="2 3">
    <name type="scientific">Streptomyces mordarskii</name>
    <dbReference type="NCBI Taxonomy" id="1226758"/>
    <lineage>
        <taxon>Bacteria</taxon>
        <taxon>Bacillati</taxon>
        <taxon>Actinomycetota</taxon>
        <taxon>Actinomycetes</taxon>
        <taxon>Kitasatosporales</taxon>
        <taxon>Streptomycetaceae</taxon>
        <taxon>Streptomyces</taxon>
    </lineage>
</organism>
<evidence type="ECO:0000313" key="3">
    <source>
        <dbReference type="Proteomes" id="UP001501576"/>
    </source>
</evidence>
<dbReference type="InterPro" id="IPR005079">
    <property type="entry name" value="Peptidase_C45_hydrolase"/>
</dbReference>
<dbReference type="EMBL" id="BAAABZ010000075">
    <property type="protein sequence ID" value="GAA0560437.1"/>
    <property type="molecule type" value="Genomic_DNA"/>
</dbReference>
<dbReference type="InterPro" id="IPR047794">
    <property type="entry name" value="C45_proenzyme-like"/>
</dbReference>
<gene>
    <name evidence="2" type="ORF">GCM10010390_73340</name>
</gene>
<evidence type="ECO:0000313" key="2">
    <source>
        <dbReference type="EMBL" id="GAA0560437.1"/>
    </source>
</evidence>
<dbReference type="Gene3D" id="1.10.10.2120">
    <property type="match status" value="1"/>
</dbReference>
<proteinExistence type="predicted"/>
<reference evidence="2 3" key="1">
    <citation type="journal article" date="2019" name="Int. J. Syst. Evol. Microbiol.">
        <title>The Global Catalogue of Microorganisms (GCM) 10K type strain sequencing project: providing services to taxonomists for standard genome sequencing and annotation.</title>
        <authorList>
            <consortium name="The Broad Institute Genomics Platform"/>
            <consortium name="The Broad Institute Genome Sequencing Center for Infectious Disease"/>
            <person name="Wu L."/>
            <person name="Ma J."/>
        </authorList>
    </citation>
    <scope>NUCLEOTIDE SEQUENCE [LARGE SCALE GENOMIC DNA]</scope>
    <source>
        <strain evidence="2 3">JCM 5052</strain>
    </source>
</reference>
<dbReference type="NCBIfam" id="NF040521">
    <property type="entry name" value="C45_proenzyme"/>
    <property type="match status" value="1"/>
</dbReference>
<feature type="domain" description="Peptidase C45 hydrolase" evidence="1">
    <location>
        <begin position="119"/>
        <end position="349"/>
    </location>
</feature>
<name>A0ABN1E745_9ACTN</name>
<protein>
    <submittedName>
        <fullName evidence="2">Acyl-CoA--6-aminopenicillanic acid acyl-transferase</fullName>
    </submittedName>
</protein>
<dbReference type="GeneID" id="97430053"/>
<dbReference type="Gene3D" id="3.60.60.10">
    <property type="entry name" value="Penicillin V Acylase, Chain A"/>
    <property type="match status" value="1"/>
</dbReference>